<dbReference type="GO" id="GO:0016746">
    <property type="term" value="F:acyltransferase activity"/>
    <property type="evidence" value="ECO:0007669"/>
    <property type="project" value="UniProtKB-KW"/>
</dbReference>
<evidence type="ECO:0000256" key="1">
    <source>
        <dbReference type="ARBA" id="ARBA00004924"/>
    </source>
</evidence>
<keyword evidence="5" id="KW-1185">Reference proteome</keyword>
<dbReference type="Proteomes" id="UP001597308">
    <property type="component" value="Unassembled WGS sequence"/>
</dbReference>
<dbReference type="EMBL" id="JBHUER010000009">
    <property type="protein sequence ID" value="MFD1703891.1"/>
    <property type="molecule type" value="Genomic_DNA"/>
</dbReference>
<dbReference type="InterPro" id="IPR000182">
    <property type="entry name" value="GNAT_dom"/>
</dbReference>
<keyword evidence="4" id="KW-0808">Transferase</keyword>
<dbReference type="PANTHER" id="PTHR31438">
    <property type="entry name" value="LYSINE N-ACYLTRANSFERASE C17G9.06C-RELATED"/>
    <property type="match status" value="1"/>
</dbReference>
<dbReference type="EC" id="2.3.1.-" evidence="4"/>
<proteinExistence type="predicted"/>
<dbReference type="SMART" id="SM01006">
    <property type="entry name" value="AlcB"/>
    <property type="match status" value="1"/>
</dbReference>
<keyword evidence="2" id="KW-0046">Antibiotic resistance</keyword>
<dbReference type="InterPro" id="IPR019432">
    <property type="entry name" value="Acyltransferase_MbtK/IucB-like"/>
</dbReference>
<dbReference type="InterPro" id="IPR016181">
    <property type="entry name" value="Acyl_CoA_acyltransferase"/>
</dbReference>
<gene>
    <name evidence="4" type="ORF">ACFSCV_12850</name>
</gene>
<dbReference type="Pfam" id="PF13523">
    <property type="entry name" value="Acetyltransf_8"/>
    <property type="match status" value="1"/>
</dbReference>
<sequence>MVTPDDLPQIAGWLREPHVARWWGDPDQQLASIREDLSEPRMALSIVSIDGRPSGYVQAYGPFDFGALEGQPAGSKGIDQFIGAPDLVGKGHGPALTEVFVATLFAAGAPRVVTDPHPDNAVAIRAYEMAGFRRERLIHTEDGPAVLMARDRA</sequence>
<dbReference type="SUPFAM" id="SSF55729">
    <property type="entry name" value="Acyl-CoA N-acyltransferases (Nat)"/>
    <property type="match status" value="1"/>
</dbReference>
<organism evidence="4 5">
    <name type="scientific">Methylopila henanensis</name>
    <dbReference type="NCBI Taxonomy" id="873516"/>
    <lineage>
        <taxon>Bacteria</taxon>
        <taxon>Pseudomonadati</taxon>
        <taxon>Pseudomonadota</taxon>
        <taxon>Alphaproteobacteria</taxon>
        <taxon>Hyphomicrobiales</taxon>
        <taxon>Methylopilaceae</taxon>
        <taxon>Methylopila</taxon>
    </lineage>
</organism>
<dbReference type="Gene3D" id="3.40.630.30">
    <property type="match status" value="1"/>
</dbReference>
<keyword evidence="4" id="KW-0012">Acyltransferase</keyword>
<accession>A0ABW4K8P8</accession>
<comment type="pathway">
    <text evidence="1">Siderophore biosynthesis.</text>
</comment>
<reference evidence="5" key="1">
    <citation type="journal article" date="2019" name="Int. J. Syst. Evol. Microbiol.">
        <title>The Global Catalogue of Microorganisms (GCM) 10K type strain sequencing project: providing services to taxonomists for standard genome sequencing and annotation.</title>
        <authorList>
            <consortium name="The Broad Institute Genomics Platform"/>
            <consortium name="The Broad Institute Genome Sequencing Center for Infectious Disease"/>
            <person name="Wu L."/>
            <person name="Ma J."/>
        </authorList>
    </citation>
    <scope>NUCLEOTIDE SEQUENCE [LARGE SCALE GENOMIC DNA]</scope>
    <source>
        <strain evidence="5">KCTC 23707</strain>
    </source>
</reference>
<evidence type="ECO:0000313" key="5">
    <source>
        <dbReference type="Proteomes" id="UP001597308"/>
    </source>
</evidence>
<name>A0ABW4K8P8_9HYPH</name>
<dbReference type="PROSITE" id="PS51186">
    <property type="entry name" value="GNAT"/>
    <property type="match status" value="1"/>
</dbReference>
<dbReference type="RefSeq" id="WP_378799984.1">
    <property type="nucleotide sequence ID" value="NZ_JBHUER010000009.1"/>
</dbReference>
<dbReference type="PANTHER" id="PTHR31438:SF1">
    <property type="entry name" value="LYSINE N-ACYLTRANSFERASE C17G9.06C-RELATED"/>
    <property type="match status" value="1"/>
</dbReference>
<evidence type="ECO:0000313" key="4">
    <source>
        <dbReference type="EMBL" id="MFD1703891.1"/>
    </source>
</evidence>
<feature type="domain" description="N-acetyltransferase" evidence="3">
    <location>
        <begin position="1"/>
        <end position="153"/>
    </location>
</feature>
<evidence type="ECO:0000256" key="2">
    <source>
        <dbReference type="ARBA" id="ARBA00023251"/>
    </source>
</evidence>
<evidence type="ECO:0000259" key="3">
    <source>
        <dbReference type="PROSITE" id="PS51186"/>
    </source>
</evidence>
<comment type="caution">
    <text evidence="4">The sequence shown here is derived from an EMBL/GenBank/DDBJ whole genome shotgun (WGS) entry which is preliminary data.</text>
</comment>
<protein>
    <submittedName>
        <fullName evidence="4">GNAT family N-acetyltransferase</fullName>
        <ecNumber evidence="4">2.3.1.-</ecNumber>
    </submittedName>
</protein>